<keyword evidence="2" id="KW-0418">Kinase</keyword>
<dbReference type="SUPFAM" id="SSF101473">
    <property type="entry name" value="DhaL-like"/>
    <property type="match status" value="1"/>
</dbReference>
<feature type="domain" description="DhaL" evidence="4">
    <location>
        <begin position="1"/>
        <end position="138"/>
    </location>
</feature>
<dbReference type="EMBL" id="JASNQZ010000007">
    <property type="protein sequence ID" value="KAL0955239.1"/>
    <property type="molecule type" value="Genomic_DNA"/>
</dbReference>
<protein>
    <recommendedName>
        <fullName evidence="4">DhaL domain-containing protein</fullName>
    </recommendedName>
</protein>
<dbReference type="SMART" id="SM01120">
    <property type="entry name" value="Dak2"/>
    <property type="match status" value="1"/>
</dbReference>
<evidence type="ECO:0000256" key="2">
    <source>
        <dbReference type="ARBA" id="ARBA00022777"/>
    </source>
</evidence>
<organism evidence="5 6">
    <name type="scientific">Hohenbuehelia grisea</name>
    <dbReference type="NCBI Taxonomy" id="104357"/>
    <lineage>
        <taxon>Eukaryota</taxon>
        <taxon>Fungi</taxon>
        <taxon>Dikarya</taxon>
        <taxon>Basidiomycota</taxon>
        <taxon>Agaricomycotina</taxon>
        <taxon>Agaricomycetes</taxon>
        <taxon>Agaricomycetidae</taxon>
        <taxon>Agaricales</taxon>
        <taxon>Pleurotineae</taxon>
        <taxon>Pleurotaceae</taxon>
        <taxon>Hohenbuehelia</taxon>
    </lineage>
</organism>
<gene>
    <name evidence="5" type="ORF">HGRIS_004138</name>
</gene>
<evidence type="ECO:0000313" key="5">
    <source>
        <dbReference type="EMBL" id="KAL0955239.1"/>
    </source>
</evidence>
<comment type="caution">
    <text evidence="5">The sequence shown here is derived from an EMBL/GenBank/DDBJ whole genome shotgun (WGS) entry which is preliminary data.</text>
</comment>
<dbReference type="Pfam" id="PF02734">
    <property type="entry name" value="Dak2"/>
    <property type="match status" value="1"/>
</dbReference>
<accession>A0ABR3JHY6</accession>
<feature type="chain" id="PRO_5045870746" description="DhaL domain-containing protein" evidence="3">
    <location>
        <begin position="24"/>
        <end position="138"/>
    </location>
</feature>
<feature type="signal peptide" evidence="3">
    <location>
        <begin position="1"/>
        <end position="23"/>
    </location>
</feature>
<dbReference type="InterPro" id="IPR036117">
    <property type="entry name" value="DhaL_dom_sf"/>
</dbReference>
<evidence type="ECO:0000259" key="4">
    <source>
        <dbReference type="PROSITE" id="PS51480"/>
    </source>
</evidence>
<keyword evidence="3" id="KW-0732">Signal</keyword>
<name>A0ABR3JHY6_9AGAR</name>
<dbReference type="Proteomes" id="UP001556367">
    <property type="component" value="Unassembled WGS sequence"/>
</dbReference>
<dbReference type="InterPro" id="IPR050861">
    <property type="entry name" value="Dihydroxyacetone_Kinase"/>
</dbReference>
<evidence type="ECO:0000313" key="6">
    <source>
        <dbReference type="Proteomes" id="UP001556367"/>
    </source>
</evidence>
<dbReference type="InterPro" id="IPR004007">
    <property type="entry name" value="DhaL_dom"/>
</dbReference>
<evidence type="ECO:0000256" key="1">
    <source>
        <dbReference type="ARBA" id="ARBA00022679"/>
    </source>
</evidence>
<keyword evidence="6" id="KW-1185">Reference proteome</keyword>
<dbReference type="PANTHER" id="PTHR28629">
    <property type="entry name" value="TRIOKINASE/FMN CYCLASE"/>
    <property type="match status" value="1"/>
</dbReference>
<dbReference type="Gene3D" id="1.25.40.340">
    <property type="match status" value="1"/>
</dbReference>
<keyword evidence="1" id="KW-0808">Transferase</keyword>
<sequence length="138" mass="14596">MGGTSGALYSIFFSALAQGLANATSDQTATSQTWARALSSALDKLYTYTRARPPSRTLIDPLVAFVDTFVPNRQSGDTSLAVGDFVKAVRAAAGAAEATRDLDATAGRSAYVERERLKNERVPDPGAWGVKAILDSLI</sequence>
<reference evidence="6" key="1">
    <citation type="submission" date="2024-06" db="EMBL/GenBank/DDBJ databases">
        <title>Multi-omics analyses provide insights into the biosynthesis of the anticancer antibiotic pleurotin in Hohenbuehelia grisea.</title>
        <authorList>
            <person name="Weaver J.A."/>
            <person name="Alberti F."/>
        </authorList>
    </citation>
    <scope>NUCLEOTIDE SEQUENCE [LARGE SCALE GENOMIC DNA]</scope>
    <source>
        <strain evidence="6">T-177</strain>
    </source>
</reference>
<proteinExistence type="predicted"/>
<evidence type="ECO:0000256" key="3">
    <source>
        <dbReference type="SAM" id="SignalP"/>
    </source>
</evidence>
<dbReference type="PROSITE" id="PS51480">
    <property type="entry name" value="DHAL"/>
    <property type="match status" value="1"/>
</dbReference>
<dbReference type="PANTHER" id="PTHR28629:SF14">
    <property type="entry name" value="DIHYDROXYACETONE KINASE 1"/>
    <property type="match status" value="1"/>
</dbReference>